<feature type="signal peptide" evidence="1">
    <location>
        <begin position="1"/>
        <end position="18"/>
    </location>
</feature>
<accession>A0ABD2WTU7</accession>
<comment type="caution">
    <text evidence="2">The sequence shown here is derived from an EMBL/GenBank/DDBJ whole genome shotgun (WGS) entry which is preliminary data.</text>
</comment>
<protein>
    <submittedName>
        <fullName evidence="2">Uncharacterized protein</fullName>
    </submittedName>
</protein>
<evidence type="ECO:0000313" key="3">
    <source>
        <dbReference type="Proteomes" id="UP001627154"/>
    </source>
</evidence>
<sequence>MEYIFFLIIYLVLVITTAQIPQANLLNLLGIPTLSNLLGRQHRFDGNINFDLSGRNSFTGAQEFFGNFLSDCLKLIKADGKFLGNQIHESQGNIKGNFTYGTS</sequence>
<proteinExistence type="predicted"/>
<dbReference type="AlphaFoldDB" id="A0ABD2WTU7"/>
<organism evidence="2 3">
    <name type="scientific">Trichogramma kaykai</name>
    <dbReference type="NCBI Taxonomy" id="54128"/>
    <lineage>
        <taxon>Eukaryota</taxon>
        <taxon>Metazoa</taxon>
        <taxon>Ecdysozoa</taxon>
        <taxon>Arthropoda</taxon>
        <taxon>Hexapoda</taxon>
        <taxon>Insecta</taxon>
        <taxon>Pterygota</taxon>
        <taxon>Neoptera</taxon>
        <taxon>Endopterygota</taxon>
        <taxon>Hymenoptera</taxon>
        <taxon>Apocrita</taxon>
        <taxon>Proctotrupomorpha</taxon>
        <taxon>Chalcidoidea</taxon>
        <taxon>Trichogrammatidae</taxon>
        <taxon>Trichogramma</taxon>
    </lineage>
</organism>
<feature type="chain" id="PRO_5044741830" evidence="1">
    <location>
        <begin position="19"/>
        <end position="103"/>
    </location>
</feature>
<keyword evidence="1" id="KW-0732">Signal</keyword>
<reference evidence="2 3" key="1">
    <citation type="journal article" date="2024" name="bioRxiv">
        <title>A reference genome for Trichogramma kaykai: A tiny desert-dwelling parasitoid wasp with competing sex-ratio distorters.</title>
        <authorList>
            <person name="Culotta J."/>
            <person name="Lindsey A.R."/>
        </authorList>
    </citation>
    <scope>NUCLEOTIDE SEQUENCE [LARGE SCALE GENOMIC DNA]</scope>
    <source>
        <strain evidence="2 3">KSX58</strain>
    </source>
</reference>
<evidence type="ECO:0000313" key="2">
    <source>
        <dbReference type="EMBL" id="KAL3396486.1"/>
    </source>
</evidence>
<name>A0ABD2WTU7_9HYME</name>
<dbReference type="Proteomes" id="UP001627154">
    <property type="component" value="Unassembled WGS sequence"/>
</dbReference>
<evidence type="ECO:0000256" key="1">
    <source>
        <dbReference type="SAM" id="SignalP"/>
    </source>
</evidence>
<keyword evidence="3" id="KW-1185">Reference proteome</keyword>
<dbReference type="EMBL" id="JBJJXI010000071">
    <property type="protein sequence ID" value="KAL3396486.1"/>
    <property type="molecule type" value="Genomic_DNA"/>
</dbReference>
<gene>
    <name evidence="2" type="ORF">TKK_009646</name>
</gene>